<organism evidence="3 4">
    <name type="scientific">Streptomyces vinaceus</name>
    <dbReference type="NCBI Taxonomy" id="1960"/>
    <lineage>
        <taxon>Bacteria</taxon>
        <taxon>Bacillati</taxon>
        <taxon>Actinomycetota</taxon>
        <taxon>Actinomycetes</taxon>
        <taxon>Kitasatosporales</taxon>
        <taxon>Streptomycetaceae</taxon>
        <taxon>Streptomyces</taxon>
    </lineage>
</organism>
<feature type="transmembrane region" description="Helical" evidence="2">
    <location>
        <begin position="6"/>
        <end position="25"/>
    </location>
</feature>
<feature type="region of interest" description="Disordered" evidence="1">
    <location>
        <begin position="235"/>
        <end position="265"/>
    </location>
</feature>
<dbReference type="KEGG" id="svn:CP980_31105"/>
<evidence type="ECO:0000313" key="3">
    <source>
        <dbReference type="EMBL" id="QEV48936.1"/>
    </source>
</evidence>
<name>A0A5J6JMB5_STRVI</name>
<keyword evidence="2" id="KW-0812">Transmembrane</keyword>
<feature type="transmembrane region" description="Helical" evidence="2">
    <location>
        <begin position="138"/>
        <end position="157"/>
    </location>
</feature>
<sequence>MITEVSSAVAVALAVLLATAAALRFPPGRRPLRDPARQPLTPVETALLRGGVRGAVQTASVELYLVGSVEPAWRQALRRDPTKPPTGCSDVARALYRVLQGRLHPRRLERNDRVREATAALAGRLALDGLLLTCGRRLAAGAALLPVFAAAPVAASAGAGTPLGPLLLLGLLADAVALLLWPWTRRTGRGAALLAQLRGEQQGTRRPTEAEPARLLLHVALFGAPALREGLPRFTAESGMLSRPPREPMDRGGGGRSQEALTCGG</sequence>
<evidence type="ECO:0000256" key="1">
    <source>
        <dbReference type="SAM" id="MobiDB-lite"/>
    </source>
</evidence>
<dbReference type="Proteomes" id="UP000325563">
    <property type="component" value="Chromosome"/>
</dbReference>
<keyword evidence="4" id="KW-1185">Reference proteome</keyword>
<dbReference type="AlphaFoldDB" id="A0A5J6JMB5"/>
<protein>
    <submittedName>
        <fullName evidence="3">TIGR04222 domain-containing membrane protein</fullName>
    </submittedName>
</protein>
<feature type="transmembrane region" description="Helical" evidence="2">
    <location>
        <begin position="163"/>
        <end position="181"/>
    </location>
</feature>
<keyword evidence="2" id="KW-1133">Transmembrane helix</keyword>
<dbReference type="RefSeq" id="WP_150529614.1">
    <property type="nucleotide sequence ID" value="NZ_CP023692.1"/>
</dbReference>
<keyword evidence="2" id="KW-0472">Membrane</keyword>
<evidence type="ECO:0000313" key="4">
    <source>
        <dbReference type="Proteomes" id="UP000325563"/>
    </source>
</evidence>
<dbReference type="InterPro" id="IPR026467">
    <property type="entry name" value="Ser/Gly_Cys_C_dom"/>
</dbReference>
<accession>A0A5J6JMB5</accession>
<dbReference type="EMBL" id="CP023692">
    <property type="protein sequence ID" value="QEV48936.1"/>
    <property type="molecule type" value="Genomic_DNA"/>
</dbReference>
<gene>
    <name evidence="3" type="ORF">CP980_31105</name>
</gene>
<dbReference type="NCBIfam" id="TIGR04222">
    <property type="entry name" value="near_uncomplex"/>
    <property type="match status" value="1"/>
</dbReference>
<dbReference type="GeneID" id="95614994"/>
<proteinExistence type="predicted"/>
<reference evidence="3 4" key="1">
    <citation type="submission" date="2017-09" db="EMBL/GenBank/DDBJ databases">
        <authorList>
            <person name="Lee N."/>
            <person name="Cho B.-K."/>
        </authorList>
    </citation>
    <scope>NUCLEOTIDE SEQUENCE [LARGE SCALE GENOMIC DNA]</scope>
    <source>
        <strain evidence="3 4">ATCC 27476</strain>
    </source>
</reference>
<evidence type="ECO:0000256" key="2">
    <source>
        <dbReference type="SAM" id="Phobius"/>
    </source>
</evidence>